<dbReference type="Proteomes" id="UP000326170">
    <property type="component" value="Chromosome"/>
</dbReference>
<dbReference type="EMBL" id="CP045488">
    <property type="protein sequence ID" value="QFU81940.1"/>
    <property type="molecule type" value="Genomic_DNA"/>
</dbReference>
<dbReference type="RefSeq" id="WP_152939529.1">
    <property type="nucleotide sequence ID" value="NZ_CP045488.1"/>
</dbReference>
<organism evidence="5 6">
    <name type="scientific">Natronorubrum aibiense</name>
    <dbReference type="NCBI Taxonomy" id="348826"/>
    <lineage>
        <taxon>Archaea</taxon>
        <taxon>Methanobacteriati</taxon>
        <taxon>Methanobacteriota</taxon>
        <taxon>Stenosarchaea group</taxon>
        <taxon>Halobacteria</taxon>
        <taxon>Halobacteriales</taxon>
        <taxon>Natrialbaceae</taxon>
        <taxon>Natronorubrum</taxon>
    </lineage>
</organism>
<reference evidence="5 6" key="1">
    <citation type="journal article" date="2007" name="Int. J. Syst. Evol. Microbiol.">
        <title>Natronorubrum sulfidifaciens sp. nov., an extremely haloalkaliphilic archaeon isolated from Aiding salt lake in Xin-Jiang, China.</title>
        <authorList>
            <person name="Cui H.L."/>
            <person name="Tohty D."/>
            <person name="Liu H.C."/>
            <person name="Liu S.J."/>
            <person name="Oren A."/>
            <person name="Zhou P.J."/>
        </authorList>
    </citation>
    <scope>NUCLEOTIDE SEQUENCE [LARGE SCALE GENOMIC DNA]</scope>
    <source>
        <strain evidence="5 6">7-3</strain>
    </source>
</reference>
<dbReference type="GeneID" id="42300386"/>
<dbReference type="KEGG" id="nas:GCU68_05025"/>
<feature type="domain" description="DUF7343" evidence="3">
    <location>
        <begin position="300"/>
        <end position="361"/>
    </location>
</feature>
<evidence type="ECO:0000313" key="5">
    <source>
        <dbReference type="EMBL" id="QFU81940.1"/>
    </source>
</evidence>
<keyword evidence="2" id="KW-0472">Membrane</keyword>
<evidence type="ECO:0000259" key="4">
    <source>
        <dbReference type="Pfam" id="PF24036"/>
    </source>
</evidence>
<dbReference type="Pfam" id="PF24034">
    <property type="entry name" value="DUF7343"/>
    <property type="match status" value="1"/>
</dbReference>
<feature type="compositionally biased region" description="Polar residues" evidence="1">
    <location>
        <begin position="281"/>
        <end position="291"/>
    </location>
</feature>
<keyword evidence="2" id="KW-0812">Transmembrane</keyword>
<feature type="domain" description="DUF7345" evidence="4">
    <location>
        <begin position="61"/>
        <end position="185"/>
    </location>
</feature>
<evidence type="ECO:0000313" key="6">
    <source>
        <dbReference type="Proteomes" id="UP000326170"/>
    </source>
</evidence>
<dbReference type="AlphaFoldDB" id="A0A5P9P251"/>
<keyword evidence="6" id="KW-1185">Reference proteome</keyword>
<name>A0A5P9P251_9EURY</name>
<feature type="region of interest" description="Disordered" evidence="1">
    <location>
        <begin position="188"/>
        <end position="238"/>
    </location>
</feature>
<protein>
    <submittedName>
        <fullName evidence="5">Uncharacterized protein</fullName>
    </submittedName>
</protein>
<evidence type="ECO:0000256" key="1">
    <source>
        <dbReference type="SAM" id="MobiDB-lite"/>
    </source>
</evidence>
<feature type="region of interest" description="Disordered" evidence="1">
    <location>
        <begin position="272"/>
        <end position="300"/>
    </location>
</feature>
<keyword evidence="2" id="KW-1133">Transmembrane helix</keyword>
<sequence>MDVKGRWALIWVLVGIGCVLVLLPALSAGAAADVATQGAVLQESSNESDRLAEADEIHIDIFVAENGSATFAVDYRFENDSDGEWEDLRDDVESNPEVYAASQEARWNEILVEGENATEREMELSNVSVETGESSAPRDLGSVEVSFEWSKFAYVELNRLEAGDALAGYTLSQNTSMQMFAPDGYTIEEVSPSPEDASEDENSVYWNSDGSEFSPDPPLVVMIEESDDDGQPAQTADGPSMPWLAVVAALALLAGLGVAGWWLERRRSGVGSIVTGDGATTPVTDGSTASDDANEPPDELLSNEERVLRLLEERGGRIKQQAVVSELDWTEAKTSQVVGGLREDGEIEVFRIGRENVLALPGEDETEE</sequence>
<dbReference type="InterPro" id="IPR055769">
    <property type="entry name" value="DUF7345"/>
</dbReference>
<dbReference type="OrthoDB" id="27885at2157"/>
<feature type="transmembrane region" description="Helical" evidence="2">
    <location>
        <begin position="241"/>
        <end position="263"/>
    </location>
</feature>
<dbReference type="Pfam" id="PF24036">
    <property type="entry name" value="DUF7345"/>
    <property type="match status" value="1"/>
</dbReference>
<gene>
    <name evidence="5" type="ORF">GCU68_05025</name>
</gene>
<dbReference type="PROSITE" id="PS51257">
    <property type="entry name" value="PROKAR_LIPOPROTEIN"/>
    <property type="match status" value="1"/>
</dbReference>
<proteinExistence type="predicted"/>
<dbReference type="InterPro" id="IPR055767">
    <property type="entry name" value="DUF7343"/>
</dbReference>
<accession>A0A5P9P251</accession>
<evidence type="ECO:0000259" key="3">
    <source>
        <dbReference type="Pfam" id="PF24034"/>
    </source>
</evidence>
<evidence type="ECO:0000256" key="2">
    <source>
        <dbReference type="SAM" id="Phobius"/>
    </source>
</evidence>